<dbReference type="AlphaFoldDB" id="A0A5R8LTM7"/>
<dbReference type="RefSeq" id="WP_138130389.1">
    <property type="nucleotide sequence ID" value="NZ_VBWO01000003.1"/>
</dbReference>
<sequence>MLKHQSELPLSPYSALYDILIPQDDELRRLNELVDFSFVYRELVDNYSLGEGRTAIDLVQMFKYLYLKVRFNLSDRDLVSRAKTDMAMKFFLGLNPEDAVISSSLLTKFRRQHLNNVDLLNILLTKTVQLAIEKGVLTDKTIIVDATHTAARFNQRSAVETLRDGSKLLRKRLYKANPAIKAHLPQKNTLNDLDAEKQYTADLIKTVKAHPEVSAIQGVPEALHNLQEKQEDIQEAGRYSADKDAKVGHKSATTAFFGYKIHLAMTTERIITAAVVTTGEKGDGHFLETLVDQSRANGVTVKNVVGDTAYSGKENLKLAKHHDFQLYSKLHPIISNGYRTPEQMWDFNKDAGMFVCPAGFMAKRVARTGTMPSRNQSRTYYFDVSNCQVCPQRQGCYKPGAKTKTYSVSIKSQEHQEQMAFQATQAFQDTAKLRYRIEAKNAELKTKHGYRQSWSNNIEAMTLQGAITLFYANMERIMKLMGQK</sequence>
<evidence type="ECO:0000313" key="4">
    <source>
        <dbReference type="Proteomes" id="UP000309885"/>
    </source>
</evidence>
<gene>
    <name evidence="3" type="ORF">FEI15_04815</name>
</gene>
<feature type="domain" description="Transposase IS4-like" evidence="1">
    <location>
        <begin position="242"/>
        <end position="456"/>
    </location>
</feature>
<protein>
    <submittedName>
        <fullName evidence="3">IS1182 family transposase</fullName>
    </submittedName>
</protein>
<evidence type="ECO:0000259" key="2">
    <source>
        <dbReference type="Pfam" id="PF05598"/>
    </source>
</evidence>
<evidence type="ECO:0000259" key="1">
    <source>
        <dbReference type="Pfam" id="PF01609"/>
    </source>
</evidence>
<dbReference type="InterPro" id="IPR002559">
    <property type="entry name" value="Transposase_11"/>
</dbReference>
<reference evidence="3 4" key="1">
    <citation type="submission" date="2019-05" db="EMBL/GenBank/DDBJ databases">
        <title>Genome-based reclassification of Lactobacillus casei as Lactobacillus casei subsp. casei. subsp.nov., description of Lactobacillus casei subsp. zeae subsp. nov., and emended description of Lactobacillus casei.</title>
        <authorList>
            <person name="Huang C.-H."/>
        </authorList>
    </citation>
    <scope>NUCLEOTIDE SEQUENCE [LARGE SCALE GENOMIC DNA]</scope>
    <source>
        <strain evidence="3 4">CRBIP24.44</strain>
    </source>
</reference>
<comment type="caution">
    <text evidence="3">The sequence shown here is derived from an EMBL/GenBank/DDBJ whole genome shotgun (WGS) entry which is preliminary data.</text>
</comment>
<dbReference type="InterPro" id="IPR047629">
    <property type="entry name" value="IS1182_transpos"/>
</dbReference>
<proteinExistence type="predicted"/>
<dbReference type="Pfam" id="PF01609">
    <property type="entry name" value="DDE_Tnp_1"/>
    <property type="match status" value="1"/>
</dbReference>
<dbReference type="PANTHER" id="PTHR35604">
    <property type="entry name" value="TRANSPOSASE INSH FOR INSERTION SEQUENCE ELEMENT IS5A-RELATED"/>
    <property type="match status" value="1"/>
</dbReference>
<dbReference type="EMBL" id="VBWO01000003">
    <property type="protein sequence ID" value="TLF40599.1"/>
    <property type="molecule type" value="Genomic_DNA"/>
</dbReference>
<feature type="domain" description="Transposase InsH N-terminal" evidence="2">
    <location>
        <begin position="18"/>
        <end position="111"/>
    </location>
</feature>
<dbReference type="Pfam" id="PF05598">
    <property type="entry name" value="DUF772"/>
    <property type="match status" value="1"/>
</dbReference>
<name>A0A5R8LTM7_LACZE</name>
<organism evidence="3 4">
    <name type="scientific">Lacticaseibacillus zeae</name>
    <name type="common">Lactobacillus zeae</name>
    <dbReference type="NCBI Taxonomy" id="57037"/>
    <lineage>
        <taxon>Bacteria</taxon>
        <taxon>Bacillati</taxon>
        <taxon>Bacillota</taxon>
        <taxon>Bacilli</taxon>
        <taxon>Lactobacillales</taxon>
        <taxon>Lactobacillaceae</taxon>
        <taxon>Lacticaseibacillus</taxon>
    </lineage>
</organism>
<dbReference type="InterPro" id="IPR008490">
    <property type="entry name" value="Transposase_InsH_N"/>
</dbReference>
<dbReference type="Proteomes" id="UP000309885">
    <property type="component" value="Unassembled WGS sequence"/>
</dbReference>
<accession>A0A5R8LTM7</accession>
<evidence type="ECO:0000313" key="3">
    <source>
        <dbReference type="EMBL" id="TLF40599.1"/>
    </source>
</evidence>
<dbReference type="PANTHER" id="PTHR35604:SF2">
    <property type="entry name" value="TRANSPOSASE INSH FOR INSERTION SEQUENCE ELEMENT IS5A-RELATED"/>
    <property type="match status" value="1"/>
</dbReference>
<dbReference type="NCBIfam" id="NF033551">
    <property type="entry name" value="transpos_IS1182"/>
    <property type="match status" value="1"/>
</dbReference>